<name>A0AAV5AH17_9AGAM</name>
<proteinExistence type="predicted"/>
<dbReference type="Proteomes" id="UP001050691">
    <property type="component" value="Unassembled WGS sequence"/>
</dbReference>
<accession>A0AAV5AH17</accession>
<dbReference type="AlphaFoldDB" id="A0AAV5AH17"/>
<comment type="caution">
    <text evidence="1">The sequence shown here is derived from an EMBL/GenBank/DDBJ whole genome shotgun (WGS) entry which is preliminary data.</text>
</comment>
<sequence>MDATLATIKNSDSVYFPDGDIVILSLPKNNVITAFKVDRIFLRRSCRNSETGTSSIIDTPFKRLTFDADLASPPSGKAEFHDNVPLIKLQDEADHLTVFLKALYDKSSRLGQTLTLCYPDE</sequence>
<evidence type="ECO:0000313" key="2">
    <source>
        <dbReference type="Proteomes" id="UP001050691"/>
    </source>
</evidence>
<evidence type="ECO:0000313" key="1">
    <source>
        <dbReference type="EMBL" id="GJJ13650.1"/>
    </source>
</evidence>
<dbReference type="EMBL" id="BPWL01000009">
    <property type="protein sequence ID" value="GJJ13650.1"/>
    <property type="molecule type" value="Genomic_DNA"/>
</dbReference>
<organism evidence="1 2">
    <name type="scientific">Clathrus columnatus</name>
    <dbReference type="NCBI Taxonomy" id="1419009"/>
    <lineage>
        <taxon>Eukaryota</taxon>
        <taxon>Fungi</taxon>
        <taxon>Dikarya</taxon>
        <taxon>Basidiomycota</taxon>
        <taxon>Agaricomycotina</taxon>
        <taxon>Agaricomycetes</taxon>
        <taxon>Phallomycetidae</taxon>
        <taxon>Phallales</taxon>
        <taxon>Clathraceae</taxon>
        <taxon>Clathrus</taxon>
    </lineage>
</organism>
<protein>
    <submittedName>
        <fullName evidence="1">Uncharacterized protein</fullName>
    </submittedName>
</protein>
<gene>
    <name evidence="1" type="ORF">Clacol_007906</name>
</gene>
<keyword evidence="2" id="KW-1185">Reference proteome</keyword>
<reference evidence="1" key="1">
    <citation type="submission" date="2021-10" db="EMBL/GenBank/DDBJ databases">
        <title>De novo Genome Assembly of Clathrus columnatus (Basidiomycota, Fungi) Using Illumina and Nanopore Sequence Data.</title>
        <authorList>
            <person name="Ogiso-Tanaka E."/>
            <person name="Itagaki H."/>
            <person name="Hosoya T."/>
            <person name="Hosaka K."/>
        </authorList>
    </citation>
    <scope>NUCLEOTIDE SEQUENCE</scope>
    <source>
        <strain evidence="1">MO-923</strain>
    </source>
</reference>